<keyword evidence="3" id="KW-0540">Nuclease</keyword>
<dbReference type="Pfam" id="PF17917">
    <property type="entry name" value="RT_RNaseH"/>
    <property type="match status" value="1"/>
</dbReference>
<keyword evidence="6" id="KW-0695">RNA-directed DNA polymerase</keyword>
<dbReference type="FunFam" id="3.30.70.270:FF:000020">
    <property type="entry name" value="Transposon Tf2-6 polyprotein-like Protein"/>
    <property type="match status" value="1"/>
</dbReference>
<protein>
    <recommendedName>
        <fullName evidence="7">Reverse transcriptase domain-containing protein</fullName>
    </recommendedName>
</protein>
<dbReference type="PANTHER" id="PTHR37984">
    <property type="entry name" value="PROTEIN CBG26694"/>
    <property type="match status" value="1"/>
</dbReference>
<dbReference type="FunFam" id="3.30.70.270:FF:000003">
    <property type="entry name" value="Transposon Ty3-G Gag-Pol polyprotein"/>
    <property type="match status" value="1"/>
</dbReference>
<evidence type="ECO:0000256" key="6">
    <source>
        <dbReference type="ARBA" id="ARBA00022918"/>
    </source>
</evidence>
<dbReference type="InterPro" id="IPR041373">
    <property type="entry name" value="RT_RNaseH"/>
</dbReference>
<evidence type="ECO:0000256" key="5">
    <source>
        <dbReference type="ARBA" id="ARBA00022801"/>
    </source>
</evidence>
<keyword evidence="2" id="KW-0548">Nucleotidyltransferase</keyword>
<evidence type="ECO:0000259" key="7">
    <source>
        <dbReference type="PROSITE" id="PS50878"/>
    </source>
</evidence>
<evidence type="ECO:0000313" key="9">
    <source>
        <dbReference type="Proteomes" id="UP000006757"/>
    </source>
</evidence>
<dbReference type="GO" id="GO:0016787">
    <property type="term" value="F:hydrolase activity"/>
    <property type="evidence" value="ECO:0007669"/>
    <property type="project" value="UniProtKB-KW"/>
</dbReference>
<dbReference type="GO" id="GO:0004519">
    <property type="term" value="F:endonuclease activity"/>
    <property type="evidence" value="ECO:0007669"/>
    <property type="project" value="UniProtKB-KW"/>
</dbReference>
<reference evidence="8 9" key="1">
    <citation type="journal article" date="2012" name="Eukaryot. Cell">
        <title>Genome sequence of the Trichosporon asahii environmental strain CBS 8904.</title>
        <authorList>
            <person name="Yang R.Y."/>
            <person name="Li H.T."/>
            <person name="Zhu H."/>
            <person name="Zhou G.P."/>
            <person name="Wang M."/>
            <person name="Wang L."/>
        </authorList>
    </citation>
    <scope>NUCLEOTIDE SEQUENCE [LARGE SCALE GENOMIC DNA]</scope>
    <source>
        <strain evidence="8 9">CBS 8904</strain>
    </source>
</reference>
<dbReference type="OMA" id="EHIDVIC"/>
<proteinExistence type="predicted"/>
<evidence type="ECO:0000256" key="2">
    <source>
        <dbReference type="ARBA" id="ARBA00022695"/>
    </source>
</evidence>
<dbReference type="InterPro" id="IPR050951">
    <property type="entry name" value="Retrovirus_Pol_polyprotein"/>
</dbReference>
<evidence type="ECO:0000256" key="4">
    <source>
        <dbReference type="ARBA" id="ARBA00022759"/>
    </source>
</evidence>
<dbReference type="PROSITE" id="PS50878">
    <property type="entry name" value="RT_POL"/>
    <property type="match status" value="1"/>
</dbReference>
<dbReference type="Proteomes" id="UP000006757">
    <property type="component" value="Unassembled WGS sequence"/>
</dbReference>
<dbReference type="InterPro" id="IPR043128">
    <property type="entry name" value="Rev_trsase/Diguanyl_cyclase"/>
</dbReference>
<dbReference type="EMBL" id="AMBO01000350">
    <property type="protein sequence ID" value="EKD00067.1"/>
    <property type="molecule type" value="Genomic_DNA"/>
</dbReference>
<keyword evidence="5" id="KW-0378">Hydrolase</keyword>
<dbReference type="CDD" id="cd09274">
    <property type="entry name" value="RNase_HI_RT_Ty3"/>
    <property type="match status" value="1"/>
</dbReference>
<dbReference type="InParanoid" id="K1VLB3"/>
<name>K1VLB3_TRIAC</name>
<evidence type="ECO:0000256" key="1">
    <source>
        <dbReference type="ARBA" id="ARBA00022679"/>
    </source>
</evidence>
<dbReference type="AlphaFoldDB" id="K1VLB3"/>
<keyword evidence="1" id="KW-0808">Transferase</keyword>
<dbReference type="GO" id="GO:0003964">
    <property type="term" value="F:RNA-directed DNA polymerase activity"/>
    <property type="evidence" value="ECO:0007669"/>
    <property type="project" value="UniProtKB-KW"/>
</dbReference>
<feature type="domain" description="Reverse transcriptase" evidence="7">
    <location>
        <begin position="1"/>
        <end position="82"/>
    </location>
</feature>
<dbReference type="CDD" id="cd01647">
    <property type="entry name" value="RT_LTR"/>
    <property type="match status" value="1"/>
</dbReference>
<evidence type="ECO:0000256" key="3">
    <source>
        <dbReference type="ARBA" id="ARBA00022722"/>
    </source>
</evidence>
<sequence length="313" mass="36003">MPFGLTNAPASFQHLVNSTFHDMIDRFVVAYLDDILIYSDTREEHEQHVRTVLKRLRDAGLYAKGEKCEFYSTTVEFLGYIVSPEGIQMDPEKVRAISEWPRPETLTQTRSFLGFANFYRHFIANYSHLVAPLTSLTKTTTKWQWNGRAEESFKAIKEVFAKGGLLAHYDPTKPIIVETDASDFAIGAVLSQLHGDKLRPVAFFSRKLNPAEMNYEIHDKELLAIVSAFKVWRQYCEGASHKIKVVTDHQPLVYFETKRQLSRRQARWSEVLSNYDYKIEYRSGKQSTKPDALSCTPIHPLSSDLLLYLVNTL</sequence>
<accession>K1VLB3</accession>
<dbReference type="STRING" id="1220162.K1VLB3"/>
<dbReference type="InterPro" id="IPR000477">
    <property type="entry name" value="RT_dom"/>
</dbReference>
<dbReference type="SUPFAM" id="SSF56672">
    <property type="entry name" value="DNA/RNA polymerases"/>
    <property type="match status" value="1"/>
</dbReference>
<dbReference type="Gene3D" id="3.30.70.270">
    <property type="match status" value="2"/>
</dbReference>
<dbReference type="PANTHER" id="PTHR37984:SF5">
    <property type="entry name" value="PROTEIN NYNRIN-LIKE"/>
    <property type="match status" value="1"/>
</dbReference>
<comment type="caution">
    <text evidence="8">The sequence shown here is derived from an EMBL/GenBank/DDBJ whole genome shotgun (WGS) entry which is preliminary data.</text>
</comment>
<organism evidence="8 9">
    <name type="scientific">Trichosporon asahii var. asahii (strain CBS 8904)</name>
    <name type="common">Yeast</name>
    <dbReference type="NCBI Taxonomy" id="1220162"/>
    <lineage>
        <taxon>Eukaryota</taxon>
        <taxon>Fungi</taxon>
        <taxon>Dikarya</taxon>
        <taxon>Basidiomycota</taxon>
        <taxon>Agaricomycotina</taxon>
        <taxon>Tremellomycetes</taxon>
        <taxon>Trichosporonales</taxon>
        <taxon>Trichosporonaceae</taxon>
        <taxon>Trichosporon</taxon>
    </lineage>
</organism>
<keyword evidence="9" id="KW-1185">Reference proteome</keyword>
<dbReference type="Pfam" id="PF00078">
    <property type="entry name" value="RVT_1"/>
    <property type="match status" value="1"/>
</dbReference>
<dbReference type="HOGENOM" id="CLU_000384_33_3_1"/>
<dbReference type="OrthoDB" id="3341476at2759"/>
<dbReference type="InterPro" id="IPR043502">
    <property type="entry name" value="DNA/RNA_pol_sf"/>
</dbReference>
<evidence type="ECO:0000313" key="8">
    <source>
        <dbReference type="EMBL" id="EKD00067.1"/>
    </source>
</evidence>
<dbReference type="eggNOG" id="KOG0017">
    <property type="taxonomic scope" value="Eukaryota"/>
</dbReference>
<gene>
    <name evidence="8" type="ORF">A1Q2_05591</name>
</gene>
<keyword evidence="4" id="KW-0255">Endonuclease</keyword>